<dbReference type="EMBL" id="JACHJG010000001">
    <property type="protein sequence ID" value="MBB4884500.1"/>
    <property type="molecule type" value="Genomic_DNA"/>
</dbReference>
<organism evidence="1 2">
    <name type="scientific">Streptomyces netropsis</name>
    <name type="common">Streptoverticillium netropsis</name>
    <dbReference type="NCBI Taxonomy" id="55404"/>
    <lineage>
        <taxon>Bacteria</taxon>
        <taxon>Bacillati</taxon>
        <taxon>Actinomycetota</taxon>
        <taxon>Actinomycetes</taxon>
        <taxon>Kitasatosporales</taxon>
        <taxon>Streptomycetaceae</taxon>
        <taxon>Streptomyces</taxon>
    </lineage>
</organism>
<sequence length="156" mass="16999">MNVRALARTAMGRRLLRAHLLRGRAEIIGGVNDSPWDALTSDEQAFLINSYEIDILPGVWGDLEEPLLSAPPGALAEVLLRLVDRGWIAVCEVEPWTAPDGRAGFQPGPPLPRESLPELLADPLAWEYPEDDWIGALTLVETDAGRKITRKGAGEG</sequence>
<evidence type="ECO:0000313" key="1">
    <source>
        <dbReference type="EMBL" id="MBB4884500.1"/>
    </source>
</evidence>
<keyword evidence="2" id="KW-1185">Reference proteome</keyword>
<proteinExistence type="predicted"/>
<gene>
    <name evidence="1" type="ORF">FHS38_000509</name>
</gene>
<dbReference type="Proteomes" id="UP000556436">
    <property type="component" value="Unassembled WGS sequence"/>
</dbReference>
<accession>A0A7W7L6F6</accession>
<comment type="caution">
    <text evidence="1">The sequence shown here is derived from an EMBL/GenBank/DDBJ whole genome shotgun (WGS) entry which is preliminary data.</text>
</comment>
<name>A0A7W7L6F6_STRNE</name>
<protein>
    <submittedName>
        <fullName evidence="1">Uncharacterized protein</fullName>
    </submittedName>
</protein>
<dbReference type="AlphaFoldDB" id="A0A7W7L6F6"/>
<evidence type="ECO:0000313" key="2">
    <source>
        <dbReference type="Proteomes" id="UP000556436"/>
    </source>
</evidence>
<dbReference type="RefSeq" id="WP_184730176.1">
    <property type="nucleotide sequence ID" value="NZ_BMRW01000001.1"/>
</dbReference>
<reference evidence="1 2" key="1">
    <citation type="submission" date="2020-08" db="EMBL/GenBank/DDBJ databases">
        <title>Genomic Encyclopedia of Type Strains, Phase III (KMG-III): the genomes of soil and plant-associated and newly described type strains.</title>
        <authorList>
            <person name="Whitman W."/>
        </authorList>
    </citation>
    <scope>NUCLEOTIDE SEQUENCE [LARGE SCALE GENOMIC DNA]</scope>
    <source>
        <strain evidence="1 2">CECT 3265</strain>
    </source>
</reference>